<reference evidence="1 3" key="2">
    <citation type="submission" date="2020-07" db="EMBL/GenBank/DDBJ databases">
        <title>Identification of Halomonas strains.</title>
        <authorList>
            <person name="Xiao Z."/>
            <person name="Shen J."/>
        </authorList>
    </citation>
    <scope>NUCLEOTIDE SEQUENCE [LARGE SCALE GENOMIC DNA]</scope>
    <source>
        <strain evidence="1 3">DSM 17331</strain>
    </source>
</reference>
<keyword evidence="4" id="KW-1185">Reference proteome</keyword>
<dbReference type="EMBL" id="JABFUB010000022">
    <property type="protein sequence ID" value="MCG6663418.1"/>
    <property type="molecule type" value="Genomic_DNA"/>
</dbReference>
<name>A0A7V9W3Q1_9GAMM</name>
<accession>A0A7V9W3Q1</accession>
<proteinExistence type="predicted"/>
<reference evidence="2 4" key="1">
    <citation type="submission" date="2020-05" db="EMBL/GenBank/DDBJ databases">
        <title>Comparative genomic analysis of denitrifying bacteria from Halomonas genus.</title>
        <authorList>
            <person name="Wang L."/>
            <person name="Shao Z."/>
        </authorList>
    </citation>
    <scope>NUCLEOTIDE SEQUENCE [LARGE SCALE GENOMIC DNA]</scope>
    <source>
        <strain evidence="2 4">DSM 17331</strain>
    </source>
</reference>
<dbReference type="RefSeq" id="WP_181516036.1">
    <property type="nucleotide sequence ID" value="NZ_JABFUB010000022.1"/>
</dbReference>
<dbReference type="Proteomes" id="UP000814353">
    <property type="component" value="Unassembled WGS sequence"/>
</dbReference>
<evidence type="ECO:0000313" key="4">
    <source>
        <dbReference type="Proteomes" id="UP000814353"/>
    </source>
</evidence>
<evidence type="ECO:0000313" key="1">
    <source>
        <dbReference type="EMBL" id="MBA2780498.1"/>
    </source>
</evidence>
<evidence type="ECO:0000313" key="3">
    <source>
        <dbReference type="Proteomes" id="UP000518091"/>
    </source>
</evidence>
<evidence type="ECO:0000313" key="2">
    <source>
        <dbReference type="EMBL" id="MCG6663418.1"/>
    </source>
</evidence>
<gene>
    <name evidence="1" type="ORF">H1D44_16545</name>
    <name evidence="2" type="ORF">HOP48_17960</name>
</gene>
<sequence>MRLWWMMPGLALLAGCQATPTELPSAEPRPAAECRWEAGDIAPREWVRLALDALEADDFVVRDTDPALGLVSAERTRTIPGYGDRYDGWGSTGVFGGVGLGGGSRGLSTGVMIGFGGPAGSATQDATRLERVSLVADSSWVRVSRDIQVIDWRGELRETRSGSDAGFCDTLRQAMTATAAGGEP</sequence>
<dbReference type="EMBL" id="JACEFT010000026">
    <property type="protein sequence ID" value="MBA2780498.1"/>
    <property type="molecule type" value="Genomic_DNA"/>
</dbReference>
<dbReference type="Proteomes" id="UP000518091">
    <property type="component" value="Unassembled WGS sequence"/>
</dbReference>
<organism evidence="1 3">
    <name type="scientific">Billgrantia kenyensis</name>
    <dbReference type="NCBI Taxonomy" id="321266"/>
    <lineage>
        <taxon>Bacteria</taxon>
        <taxon>Pseudomonadati</taxon>
        <taxon>Pseudomonadota</taxon>
        <taxon>Gammaproteobacteria</taxon>
        <taxon>Oceanospirillales</taxon>
        <taxon>Halomonadaceae</taxon>
        <taxon>Billgrantia</taxon>
    </lineage>
</organism>
<dbReference type="AlphaFoldDB" id="A0A7V9W3Q1"/>
<comment type="caution">
    <text evidence="1">The sequence shown here is derived from an EMBL/GenBank/DDBJ whole genome shotgun (WGS) entry which is preliminary data.</text>
</comment>
<protein>
    <submittedName>
        <fullName evidence="1">Uncharacterized protein</fullName>
    </submittedName>
</protein>
<dbReference type="PROSITE" id="PS51257">
    <property type="entry name" value="PROKAR_LIPOPROTEIN"/>
    <property type="match status" value="1"/>
</dbReference>